<dbReference type="InterPro" id="IPR011989">
    <property type="entry name" value="ARM-like"/>
</dbReference>
<accession>A0A381Z6D2</accession>
<evidence type="ECO:0000313" key="1">
    <source>
        <dbReference type="EMBL" id="SVA84491.1"/>
    </source>
</evidence>
<dbReference type="Gene3D" id="1.25.10.10">
    <property type="entry name" value="Leucine-rich Repeat Variant"/>
    <property type="match status" value="4"/>
</dbReference>
<dbReference type="Pfam" id="PF03130">
    <property type="entry name" value="HEAT_PBS"/>
    <property type="match status" value="1"/>
</dbReference>
<dbReference type="GO" id="GO:0016491">
    <property type="term" value="F:oxidoreductase activity"/>
    <property type="evidence" value="ECO:0007669"/>
    <property type="project" value="TreeGrafter"/>
</dbReference>
<dbReference type="PANTHER" id="PTHR12697:SF5">
    <property type="entry name" value="DEOXYHYPUSINE HYDROXYLASE"/>
    <property type="match status" value="1"/>
</dbReference>
<feature type="non-terminal residue" evidence="1">
    <location>
        <position position="1"/>
    </location>
</feature>
<dbReference type="SMART" id="SM00567">
    <property type="entry name" value="EZ_HEAT"/>
    <property type="match status" value="9"/>
</dbReference>
<gene>
    <name evidence="1" type="ORF">METZ01_LOCUS137345</name>
</gene>
<protein>
    <recommendedName>
        <fullName evidence="2">TOG domain-containing protein</fullName>
    </recommendedName>
</protein>
<dbReference type="SUPFAM" id="SSF48371">
    <property type="entry name" value="ARM repeat"/>
    <property type="match status" value="2"/>
</dbReference>
<dbReference type="InterPro" id="IPR016024">
    <property type="entry name" value="ARM-type_fold"/>
</dbReference>
<organism evidence="1">
    <name type="scientific">marine metagenome</name>
    <dbReference type="NCBI Taxonomy" id="408172"/>
    <lineage>
        <taxon>unclassified sequences</taxon>
        <taxon>metagenomes</taxon>
        <taxon>ecological metagenomes</taxon>
    </lineage>
</organism>
<dbReference type="EMBL" id="UINC01020024">
    <property type="protein sequence ID" value="SVA84491.1"/>
    <property type="molecule type" value="Genomic_DNA"/>
</dbReference>
<dbReference type="PANTHER" id="PTHR12697">
    <property type="entry name" value="PBS LYASE HEAT-LIKE PROTEIN"/>
    <property type="match status" value="1"/>
</dbReference>
<dbReference type="InterPro" id="IPR004155">
    <property type="entry name" value="PBS_lyase_HEAT"/>
</dbReference>
<name>A0A381Z6D2_9ZZZZ</name>
<proteinExistence type="predicted"/>
<dbReference type="Pfam" id="PF13646">
    <property type="entry name" value="HEAT_2"/>
    <property type="match status" value="4"/>
</dbReference>
<sequence>MTSKQKTVESLIIVLQTGNDANRCFAAQALGNIGDIQAVKPLMSALHDEDEDVVMDAVAALGQIGIAENVLDLMECYRMHPVGDVKVAAVEALGRIVEKENYDHEQLVNFLLEVVSGHGEDSHWEIDDEEWDDWWDAQFKAIEALGKIGDSRAVSGIVAALDENEAQELNEVVFAALTKMGESGENTLIKRLSSSDSSQRRYAAKHLAEVHTAKVRNALSKALEDSDVQVCVAAAKSLADHPEPTTQSLLLRVFQDSRSVLRGRVLEVISQTAFFVPVTQLLNLLKDEDQLVRLQALRTVARQGNVELAEQVFEALRDPSLDVVAGAVQALGTLGFVKAGSTVAALLSEQGLNTDLRVKSAIALGKIGTEAELPTLLDMLKDPEQAVRLNSLNSIALLEFPETQDVLLAALRGELLQETETPLAVSQESKTQIPENSISDETITEEIPEPKSTLESILKPSRDIGEQDAENESVELTAVEQHFLDIAEANRKLNQELQARKILAPYLDIKRFAAAVLGEERGQKIILGLVEALDEPEPLLQLTAAESLGRIGDTAALKALVTLLDSTEKEVRLKAVSALGKMKVPESFSAMSEHFPEEKNLFVRIQILQSLKDFAGMITSEDQRISLEKLALFLLDDQESGIRMAAAELLLAVPEKTEEQSVIPMIAKMAFADGGDQRLEIGRMLRKTNPESGSAVFLKILSDPKRESHHRVAI</sequence>
<reference evidence="1" key="1">
    <citation type="submission" date="2018-05" db="EMBL/GenBank/DDBJ databases">
        <authorList>
            <person name="Lanie J.A."/>
            <person name="Ng W.-L."/>
            <person name="Kazmierczak K.M."/>
            <person name="Andrzejewski T.M."/>
            <person name="Davidsen T.M."/>
            <person name="Wayne K.J."/>
            <person name="Tettelin H."/>
            <person name="Glass J.I."/>
            <person name="Rusch D."/>
            <person name="Podicherti R."/>
            <person name="Tsui H.-C.T."/>
            <person name="Winkler M.E."/>
        </authorList>
    </citation>
    <scope>NUCLEOTIDE SEQUENCE</scope>
</reference>
<evidence type="ECO:0008006" key="2">
    <source>
        <dbReference type="Google" id="ProtNLM"/>
    </source>
</evidence>
<feature type="non-terminal residue" evidence="1">
    <location>
        <position position="714"/>
    </location>
</feature>
<dbReference type="AlphaFoldDB" id="A0A381Z6D2"/>